<organism evidence="2 3">
    <name type="scientific">Nostoc linckia z7</name>
    <dbReference type="NCBI Taxonomy" id="1628745"/>
    <lineage>
        <taxon>Bacteria</taxon>
        <taxon>Bacillati</taxon>
        <taxon>Cyanobacteriota</taxon>
        <taxon>Cyanophyceae</taxon>
        <taxon>Nostocales</taxon>
        <taxon>Nostocaceae</taxon>
        <taxon>Nostoc</taxon>
    </lineage>
</organism>
<accession>A0ABX4KEL4</accession>
<keyword evidence="1" id="KW-0812">Transmembrane</keyword>
<keyword evidence="1" id="KW-1133">Transmembrane helix</keyword>
<protein>
    <submittedName>
        <fullName evidence="2">Uncharacterized protein</fullName>
    </submittedName>
</protein>
<keyword evidence="3" id="KW-1185">Reference proteome</keyword>
<name>A0ABX4KEL4_NOSLI</name>
<reference evidence="2 3" key="1">
    <citation type="submission" date="2015-02" db="EMBL/GenBank/DDBJ databases">
        <title>Nostoc linckia genome annotation.</title>
        <authorList>
            <person name="Zhou Z."/>
        </authorList>
    </citation>
    <scope>NUCLEOTIDE SEQUENCE [LARGE SCALE GENOMIC DNA]</scope>
    <source>
        <strain evidence="3">z7</strain>
    </source>
</reference>
<proteinExistence type="predicted"/>
<evidence type="ECO:0000313" key="2">
    <source>
        <dbReference type="EMBL" id="PHJ87187.1"/>
    </source>
</evidence>
<sequence>MNFEFTGLAGWVIGVVIITTTISLLLIGAFNLFSTIIIDVMLRKALQWINVHKTFIRFIYYYTDFKMYLKQRDNRKMPESKPMYDHE</sequence>
<feature type="transmembrane region" description="Helical" evidence="1">
    <location>
        <begin position="12"/>
        <end position="38"/>
    </location>
</feature>
<dbReference type="EMBL" id="LAHC01000163">
    <property type="protein sequence ID" value="PHJ87187.1"/>
    <property type="molecule type" value="Genomic_DNA"/>
</dbReference>
<keyword evidence="1" id="KW-0472">Membrane</keyword>
<evidence type="ECO:0000313" key="3">
    <source>
        <dbReference type="Proteomes" id="UP000222523"/>
    </source>
</evidence>
<gene>
    <name evidence="2" type="ORF">VF04_35000</name>
</gene>
<comment type="caution">
    <text evidence="2">The sequence shown here is derived from an EMBL/GenBank/DDBJ whole genome shotgun (WGS) entry which is preliminary data.</text>
</comment>
<dbReference type="Proteomes" id="UP000222523">
    <property type="component" value="Unassembled WGS sequence"/>
</dbReference>
<evidence type="ECO:0000256" key="1">
    <source>
        <dbReference type="SAM" id="Phobius"/>
    </source>
</evidence>